<feature type="domain" description="Peptidase M16 C-terminal" evidence="4">
    <location>
        <begin position="166"/>
        <end position="330"/>
    </location>
</feature>
<dbReference type="EMBL" id="JBHRTA010000062">
    <property type="protein sequence ID" value="MFC3200167.1"/>
    <property type="molecule type" value="Genomic_DNA"/>
</dbReference>
<dbReference type="SUPFAM" id="SSF63411">
    <property type="entry name" value="LuxS/MPP-like metallohydrolase"/>
    <property type="match status" value="2"/>
</dbReference>
<dbReference type="RefSeq" id="WP_379026487.1">
    <property type="nucleotide sequence ID" value="NZ_JBHRTA010000062.1"/>
</dbReference>
<dbReference type="InterPro" id="IPR007863">
    <property type="entry name" value="Peptidase_M16_C"/>
</dbReference>
<dbReference type="InterPro" id="IPR011249">
    <property type="entry name" value="Metalloenz_LuxS/M16"/>
</dbReference>
<evidence type="ECO:0000259" key="3">
    <source>
        <dbReference type="Pfam" id="PF00675"/>
    </source>
</evidence>
<evidence type="ECO:0000259" key="4">
    <source>
        <dbReference type="Pfam" id="PF05193"/>
    </source>
</evidence>
<evidence type="ECO:0000256" key="2">
    <source>
        <dbReference type="SAM" id="MobiDB-lite"/>
    </source>
</evidence>
<gene>
    <name evidence="5" type="ORF">ACFOET_21275</name>
</gene>
<dbReference type="PANTHER" id="PTHR11851:SF49">
    <property type="entry name" value="MITOCHONDRIAL-PROCESSING PEPTIDASE SUBUNIT ALPHA"/>
    <property type="match status" value="1"/>
</dbReference>
<reference evidence="6" key="1">
    <citation type="journal article" date="2019" name="Int. J. Syst. Evol. Microbiol.">
        <title>The Global Catalogue of Microorganisms (GCM) 10K type strain sequencing project: providing services to taxonomists for standard genome sequencing and annotation.</title>
        <authorList>
            <consortium name="The Broad Institute Genomics Platform"/>
            <consortium name="The Broad Institute Genome Sequencing Center for Infectious Disease"/>
            <person name="Wu L."/>
            <person name="Ma J."/>
        </authorList>
    </citation>
    <scope>NUCLEOTIDE SEQUENCE [LARGE SCALE GENOMIC DNA]</scope>
    <source>
        <strain evidence="6">KCTC 52416</strain>
    </source>
</reference>
<dbReference type="Pfam" id="PF00675">
    <property type="entry name" value="Peptidase_M16"/>
    <property type="match status" value="1"/>
</dbReference>
<dbReference type="Gene3D" id="3.30.830.10">
    <property type="entry name" value="Metalloenzyme, LuxS/M16 peptidase-like"/>
    <property type="match status" value="2"/>
</dbReference>
<comment type="caution">
    <text evidence="5">The sequence shown here is derived from an EMBL/GenBank/DDBJ whole genome shotgun (WGS) entry which is preliminary data.</text>
</comment>
<organism evidence="5 6">
    <name type="scientific">Parapedobacter deserti</name>
    <dbReference type="NCBI Taxonomy" id="1912957"/>
    <lineage>
        <taxon>Bacteria</taxon>
        <taxon>Pseudomonadati</taxon>
        <taxon>Bacteroidota</taxon>
        <taxon>Sphingobacteriia</taxon>
        <taxon>Sphingobacteriales</taxon>
        <taxon>Sphingobacteriaceae</taxon>
        <taxon>Parapedobacter</taxon>
    </lineage>
</organism>
<dbReference type="PANTHER" id="PTHR11851">
    <property type="entry name" value="METALLOPROTEASE"/>
    <property type="match status" value="1"/>
</dbReference>
<protein>
    <submittedName>
        <fullName evidence="5">M16 family metallopeptidase</fullName>
    </submittedName>
</protein>
<accession>A0ABV7JSQ8</accession>
<keyword evidence="6" id="KW-1185">Reference proteome</keyword>
<dbReference type="InterPro" id="IPR050361">
    <property type="entry name" value="MPP/UQCRC_Complex"/>
</dbReference>
<evidence type="ECO:0000313" key="6">
    <source>
        <dbReference type="Proteomes" id="UP001595526"/>
    </source>
</evidence>
<dbReference type="InterPro" id="IPR011765">
    <property type="entry name" value="Pept_M16_N"/>
</dbReference>
<dbReference type="Proteomes" id="UP001595526">
    <property type="component" value="Unassembled WGS sequence"/>
</dbReference>
<dbReference type="Pfam" id="PF05193">
    <property type="entry name" value="Peptidase_M16_C"/>
    <property type="match status" value="1"/>
</dbReference>
<comment type="similarity">
    <text evidence="1">Belongs to the peptidase M16 family.</text>
</comment>
<feature type="region of interest" description="Disordered" evidence="2">
    <location>
        <begin position="208"/>
        <end position="227"/>
    </location>
</feature>
<sequence>MEYELINLPNGIRIVLHYAASSVSHACLLVNAGARDEQEGQHGLAHFIEHLLFKQTEKRNTNQILNRLESVGGDLNAYTTKEYTCIHASFLTPYLERTLDLFQDLFFHSVFPESEMDKEKGVILDEMASYLDSPEDSIMDDFEDQLFRGHALGHNILGTAEDLQRFTRNDVLRFIQKNYNTHEIIIGISGHYTSKKVAAIANRTLGGIPESTKQQRRAAPPQRESRHVAVKKPINQTHYVMGGIAYDTHHEHKAGLLLLNNLLGGMGMSSKLNLVVREKHGIAYTIESNYTPLSDTGIFHIYFGTDEEKADRAARLVARQLKRLRDQKMGVMQLFQAKKKFKGQIALGEENRLNLIITLAKSLLDHNEIQTLADVFAKIDAVTSDQLLAIANEIFDEHNRSTLRFVPE</sequence>
<proteinExistence type="inferred from homology"/>
<evidence type="ECO:0000256" key="1">
    <source>
        <dbReference type="ARBA" id="ARBA00007261"/>
    </source>
</evidence>
<feature type="domain" description="Peptidase M16 N-terminal" evidence="3">
    <location>
        <begin position="15"/>
        <end position="159"/>
    </location>
</feature>
<name>A0ABV7JSQ8_9SPHI</name>
<evidence type="ECO:0000313" key="5">
    <source>
        <dbReference type="EMBL" id="MFC3200167.1"/>
    </source>
</evidence>